<keyword evidence="4" id="KW-0539">Nucleus</keyword>
<dbReference type="PANTHER" id="PTHR10270">
    <property type="entry name" value="SOX TRANSCRIPTION FACTOR"/>
    <property type="match status" value="1"/>
</dbReference>
<feature type="region of interest" description="Disordered" evidence="5">
    <location>
        <begin position="115"/>
        <end position="145"/>
    </location>
</feature>
<proteinExistence type="predicted"/>
<comment type="caution">
    <text evidence="7">The sequence shown here is derived from an EMBL/GenBank/DDBJ whole genome shotgun (WGS) entry which is preliminary data.</text>
</comment>
<dbReference type="AlphaFoldDB" id="A0A0F4ZBR5"/>
<dbReference type="GO" id="GO:0030154">
    <property type="term" value="P:cell differentiation"/>
    <property type="evidence" value="ECO:0007669"/>
    <property type="project" value="TreeGrafter"/>
</dbReference>
<evidence type="ECO:0000259" key="6">
    <source>
        <dbReference type="PROSITE" id="PS50118"/>
    </source>
</evidence>
<name>A0A0F4ZBR5_9PEZI</name>
<sequence length="246" mass="27855">MSEISPDFLDLSLLEAAEIDTATYFNVQQQQVLESAWSIATVQVSQFSRVAALHANVVSVLIDDTAIIARDSVNFNRFFIGSIQSFNEKNSSIISIDGCDTPVLVPVEAKSAMNLNPSSSVQDQSKKKPDARNPSATQTKIPRPPNAYILYRKERHHEVKKSYPGIDNNEISCILGKKWREEPENVRMHYKKLAEDYKTQFMKAFPDYQYRPRKAAEKKHRLRQNSAILSNLASMPSSEVEPHLIT</sequence>
<dbReference type="PANTHER" id="PTHR10270:SF161">
    <property type="entry name" value="SEX-DETERMINING REGION Y PROTEIN"/>
    <property type="match status" value="1"/>
</dbReference>
<dbReference type="SUPFAM" id="SSF47095">
    <property type="entry name" value="HMG-box"/>
    <property type="match status" value="1"/>
</dbReference>
<dbReference type="Proteomes" id="UP000033483">
    <property type="component" value="Unassembled WGS sequence"/>
</dbReference>
<feature type="domain" description="HMG box" evidence="6">
    <location>
        <begin position="141"/>
        <end position="209"/>
    </location>
</feature>
<dbReference type="CDD" id="cd01389">
    <property type="entry name" value="HMG-box_ROX1-like"/>
    <property type="match status" value="1"/>
</dbReference>
<dbReference type="GO" id="GO:0005634">
    <property type="term" value="C:nucleus"/>
    <property type="evidence" value="ECO:0007669"/>
    <property type="project" value="UniProtKB-UniRule"/>
</dbReference>
<dbReference type="PROSITE" id="PS50118">
    <property type="entry name" value="HMG_BOX_2"/>
    <property type="match status" value="1"/>
</dbReference>
<feature type="non-terminal residue" evidence="7">
    <location>
        <position position="246"/>
    </location>
</feature>
<keyword evidence="2 4" id="KW-0238">DNA-binding</keyword>
<dbReference type="Gene3D" id="1.10.30.10">
    <property type="entry name" value="High mobility group box domain"/>
    <property type="match status" value="1"/>
</dbReference>
<protein>
    <recommendedName>
        <fullName evidence="6">HMG box domain-containing protein</fullName>
    </recommendedName>
</protein>
<dbReference type="Pfam" id="PF00505">
    <property type="entry name" value="HMG_box"/>
    <property type="match status" value="1"/>
</dbReference>
<evidence type="ECO:0000256" key="1">
    <source>
        <dbReference type="ARBA" id="ARBA00023015"/>
    </source>
</evidence>
<dbReference type="GO" id="GO:0001228">
    <property type="term" value="F:DNA-binding transcription activator activity, RNA polymerase II-specific"/>
    <property type="evidence" value="ECO:0007669"/>
    <property type="project" value="TreeGrafter"/>
</dbReference>
<evidence type="ECO:0000256" key="5">
    <source>
        <dbReference type="SAM" id="MobiDB-lite"/>
    </source>
</evidence>
<dbReference type="FunFam" id="1.10.30.10:FF:000041">
    <property type="entry name" value="HMG box family protein"/>
    <property type="match status" value="1"/>
</dbReference>
<reference evidence="7 8" key="1">
    <citation type="submission" date="2015-03" db="EMBL/GenBank/DDBJ databases">
        <authorList>
            <person name="Radwan O."/>
            <person name="Al-Naeli F.A."/>
            <person name="Rendon G.A."/>
            <person name="Fields C."/>
        </authorList>
    </citation>
    <scope>NUCLEOTIDE SEQUENCE [LARGE SCALE GENOMIC DNA]</scope>
    <source>
        <strain evidence="7">CR-DP1</strain>
    </source>
</reference>
<evidence type="ECO:0000256" key="3">
    <source>
        <dbReference type="ARBA" id="ARBA00023163"/>
    </source>
</evidence>
<evidence type="ECO:0000313" key="7">
    <source>
        <dbReference type="EMBL" id="KKA27293.1"/>
    </source>
</evidence>
<keyword evidence="8" id="KW-1185">Reference proteome</keyword>
<keyword evidence="1" id="KW-0805">Transcription regulation</keyword>
<keyword evidence="3" id="KW-0804">Transcription</keyword>
<feature type="DNA-binding region" description="HMG box" evidence="4">
    <location>
        <begin position="141"/>
        <end position="209"/>
    </location>
</feature>
<dbReference type="GO" id="GO:0000978">
    <property type="term" value="F:RNA polymerase II cis-regulatory region sequence-specific DNA binding"/>
    <property type="evidence" value="ECO:0007669"/>
    <property type="project" value="TreeGrafter"/>
</dbReference>
<evidence type="ECO:0000256" key="2">
    <source>
        <dbReference type="ARBA" id="ARBA00023125"/>
    </source>
</evidence>
<dbReference type="GO" id="GO:0000122">
    <property type="term" value="P:negative regulation of transcription by RNA polymerase II"/>
    <property type="evidence" value="ECO:0007669"/>
    <property type="project" value="TreeGrafter"/>
</dbReference>
<gene>
    <name evidence="7" type="ORF">TD95_003136</name>
</gene>
<evidence type="ECO:0000256" key="4">
    <source>
        <dbReference type="PROSITE-ProRule" id="PRU00267"/>
    </source>
</evidence>
<dbReference type="SMART" id="SM00398">
    <property type="entry name" value="HMG"/>
    <property type="match status" value="1"/>
</dbReference>
<dbReference type="InterPro" id="IPR009071">
    <property type="entry name" value="HMG_box_dom"/>
</dbReference>
<accession>A0A0F4ZBR5</accession>
<evidence type="ECO:0000313" key="8">
    <source>
        <dbReference type="Proteomes" id="UP000033483"/>
    </source>
</evidence>
<dbReference type="OrthoDB" id="6247875at2759"/>
<dbReference type="InterPro" id="IPR036910">
    <property type="entry name" value="HMG_box_dom_sf"/>
</dbReference>
<dbReference type="InterPro" id="IPR050140">
    <property type="entry name" value="SRY-related_HMG-box_TF-like"/>
</dbReference>
<organism evidence="7 8">
    <name type="scientific">Thielaviopsis punctulata</name>
    <dbReference type="NCBI Taxonomy" id="72032"/>
    <lineage>
        <taxon>Eukaryota</taxon>
        <taxon>Fungi</taxon>
        <taxon>Dikarya</taxon>
        <taxon>Ascomycota</taxon>
        <taxon>Pezizomycotina</taxon>
        <taxon>Sordariomycetes</taxon>
        <taxon>Hypocreomycetidae</taxon>
        <taxon>Microascales</taxon>
        <taxon>Ceratocystidaceae</taxon>
        <taxon>Thielaviopsis</taxon>
    </lineage>
</organism>
<dbReference type="EMBL" id="LAEV01001793">
    <property type="protein sequence ID" value="KKA27293.1"/>
    <property type="molecule type" value="Genomic_DNA"/>
</dbReference>